<keyword evidence="3 6" id="KW-0732">Signal</keyword>
<dbReference type="AlphaFoldDB" id="A0A9P8UAQ1"/>
<dbReference type="SUPFAM" id="SSF53474">
    <property type="entry name" value="alpha/beta-Hydrolases"/>
    <property type="match status" value="1"/>
</dbReference>
<evidence type="ECO:0000256" key="5">
    <source>
        <dbReference type="ARBA" id="ARBA00023180"/>
    </source>
</evidence>
<evidence type="ECO:0000256" key="4">
    <source>
        <dbReference type="ARBA" id="ARBA00022801"/>
    </source>
</evidence>
<dbReference type="GO" id="GO:0070008">
    <property type="term" value="F:serine-type exopeptidase activity"/>
    <property type="evidence" value="ECO:0007669"/>
    <property type="project" value="InterPro"/>
</dbReference>
<dbReference type="Gene3D" id="3.40.50.1820">
    <property type="entry name" value="alpha/beta hydrolase"/>
    <property type="match status" value="2"/>
</dbReference>
<keyword evidence="2" id="KW-0645">Protease</keyword>
<evidence type="ECO:0000256" key="6">
    <source>
        <dbReference type="SAM" id="SignalP"/>
    </source>
</evidence>
<comment type="similarity">
    <text evidence="1">Belongs to the peptidase S28 family.</text>
</comment>
<feature type="chain" id="PRO_5040466955" evidence="6">
    <location>
        <begin position="22"/>
        <end position="565"/>
    </location>
</feature>
<accession>A0A9P8UAQ1</accession>
<dbReference type="EMBL" id="JAGPXC010000008">
    <property type="protein sequence ID" value="KAH6647586.1"/>
    <property type="molecule type" value="Genomic_DNA"/>
</dbReference>
<evidence type="ECO:0000313" key="8">
    <source>
        <dbReference type="Proteomes" id="UP000758603"/>
    </source>
</evidence>
<dbReference type="OrthoDB" id="1735038at2759"/>
<dbReference type="InterPro" id="IPR008758">
    <property type="entry name" value="Peptidase_S28"/>
</dbReference>
<evidence type="ECO:0000256" key="3">
    <source>
        <dbReference type="ARBA" id="ARBA00022729"/>
    </source>
</evidence>
<organism evidence="7 8">
    <name type="scientific">Truncatella angustata</name>
    <dbReference type="NCBI Taxonomy" id="152316"/>
    <lineage>
        <taxon>Eukaryota</taxon>
        <taxon>Fungi</taxon>
        <taxon>Dikarya</taxon>
        <taxon>Ascomycota</taxon>
        <taxon>Pezizomycotina</taxon>
        <taxon>Sordariomycetes</taxon>
        <taxon>Xylariomycetidae</taxon>
        <taxon>Amphisphaeriales</taxon>
        <taxon>Sporocadaceae</taxon>
        <taxon>Truncatella</taxon>
    </lineage>
</organism>
<evidence type="ECO:0000313" key="7">
    <source>
        <dbReference type="EMBL" id="KAH6647586.1"/>
    </source>
</evidence>
<reference evidence="7" key="1">
    <citation type="journal article" date="2021" name="Nat. Commun.">
        <title>Genetic determinants of endophytism in the Arabidopsis root mycobiome.</title>
        <authorList>
            <person name="Mesny F."/>
            <person name="Miyauchi S."/>
            <person name="Thiergart T."/>
            <person name="Pickel B."/>
            <person name="Atanasova L."/>
            <person name="Karlsson M."/>
            <person name="Huettel B."/>
            <person name="Barry K.W."/>
            <person name="Haridas S."/>
            <person name="Chen C."/>
            <person name="Bauer D."/>
            <person name="Andreopoulos W."/>
            <person name="Pangilinan J."/>
            <person name="LaButti K."/>
            <person name="Riley R."/>
            <person name="Lipzen A."/>
            <person name="Clum A."/>
            <person name="Drula E."/>
            <person name="Henrissat B."/>
            <person name="Kohler A."/>
            <person name="Grigoriev I.V."/>
            <person name="Martin F.M."/>
            <person name="Hacquard S."/>
        </authorList>
    </citation>
    <scope>NUCLEOTIDE SEQUENCE</scope>
    <source>
        <strain evidence="7">MPI-SDFR-AT-0073</strain>
    </source>
</reference>
<keyword evidence="5" id="KW-0325">Glycoprotein</keyword>
<proteinExistence type="inferred from homology"/>
<dbReference type="Proteomes" id="UP000758603">
    <property type="component" value="Unassembled WGS sequence"/>
</dbReference>
<dbReference type="PANTHER" id="PTHR11010:SF117">
    <property type="entry name" value="SERINE PROTEASE 16"/>
    <property type="match status" value="1"/>
</dbReference>
<dbReference type="GO" id="GO:0006508">
    <property type="term" value="P:proteolysis"/>
    <property type="evidence" value="ECO:0007669"/>
    <property type="project" value="UniProtKB-KW"/>
</dbReference>
<keyword evidence="4" id="KW-0378">Hydrolase</keyword>
<feature type="signal peptide" evidence="6">
    <location>
        <begin position="1"/>
        <end position="21"/>
    </location>
</feature>
<protein>
    <submittedName>
        <fullName evidence="7">Peptidase S28</fullName>
    </submittedName>
</protein>
<comment type="caution">
    <text evidence="7">The sequence shown here is derived from an EMBL/GenBank/DDBJ whole genome shotgun (WGS) entry which is preliminary data.</text>
</comment>
<sequence>MKAFLFAISSLAPLLASTVGARHIKKLPTSPHVVDRSIEDLPFIAHVDARQEGNGRPTSYVAQYFNQKIDHFPTSDRYLPHTNDTFKQTYYVDDSYYKPGGPVFLYIGGETSGRSRWSNMQTGIIQILMEAFDGLGVILENRYYGTSYPYNTSTTDELAYLTNEQTIADFANFAQNANLLGIDEDLTAPNTPWILYGGSLAGAETAFAVKQHGDVLYGGIASSAPIWLSVGYSNWYTPIQKYAPQDCVTRINHIIDNFDALVDAGNRPAVEKFKSLFGFESLTDDRDFATAIANPIGNPGFYEAATWQELNWNPAYGSNDFFEFCGNVTNLDAPENITQVDYTFANYTGGLPWDGLGGYADYIKKYLIPNCAGGDLNSNDCWGTQNASWWADTSNSGTRSYLYTSCVEQGAYIDAPASGPALLSRVVDTAYEQQWCEWAFPAGSHNAIPASGPDVAAYNAFGGFDFRADRLAFIDGDQDVWNDLCFHSDLAAWPRPESTDLHPQYLITGAGHHWDSYGVLDVEAEPQFIREAHKWEIRTVRKWLDGFADWRSASVPGRAYGGGSA</sequence>
<evidence type="ECO:0000256" key="1">
    <source>
        <dbReference type="ARBA" id="ARBA00011079"/>
    </source>
</evidence>
<dbReference type="PANTHER" id="PTHR11010">
    <property type="entry name" value="PROTEASE S28 PRO-X CARBOXYPEPTIDASE-RELATED"/>
    <property type="match status" value="1"/>
</dbReference>
<dbReference type="GO" id="GO:0008239">
    <property type="term" value="F:dipeptidyl-peptidase activity"/>
    <property type="evidence" value="ECO:0007669"/>
    <property type="project" value="TreeGrafter"/>
</dbReference>
<dbReference type="GeneID" id="70125520"/>
<dbReference type="InterPro" id="IPR029058">
    <property type="entry name" value="AB_hydrolase_fold"/>
</dbReference>
<dbReference type="Pfam" id="PF05577">
    <property type="entry name" value="Peptidase_S28"/>
    <property type="match status" value="1"/>
</dbReference>
<dbReference type="RefSeq" id="XP_045954098.1">
    <property type="nucleotide sequence ID" value="XM_046096628.1"/>
</dbReference>
<name>A0A9P8UAQ1_9PEZI</name>
<gene>
    <name evidence="7" type="ORF">BKA67DRAFT_392009</name>
</gene>
<keyword evidence="8" id="KW-1185">Reference proteome</keyword>
<evidence type="ECO:0000256" key="2">
    <source>
        <dbReference type="ARBA" id="ARBA00022670"/>
    </source>
</evidence>